<dbReference type="Proteomes" id="UP000316621">
    <property type="component" value="Chromosome 9"/>
</dbReference>
<feature type="region of interest" description="Disordered" evidence="1">
    <location>
        <begin position="33"/>
        <end position="80"/>
    </location>
</feature>
<evidence type="ECO:0000256" key="1">
    <source>
        <dbReference type="SAM" id="MobiDB-lite"/>
    </source>
</evidence>
<sequence length="98" mass="10971">MLDFLNCISGEGKQWKYMREILPQVKDARTIERKMGKRASVPATTSSALENAPNAPHAKDETSNPLRKTPQLSPAPVPYPRLHLSLSNFPNSAWRCPN</sequence>
<proteinExistence type="predicted"/>
<dbReference type="EMBL" id="CM010723">
    <property type="protein sequence ID" value="RZC78031.1"/>
    <property type="molecule type" value="Genomic_DNA"/>
</dbReference>
<gene>
    <name evidence="2" type="ORF">C5167_002216</name>
</gene>
<keyword evidence="3" id="KW-1185">Reference proteome</keyword>
<feature type="compositionally biased region" description="Polar residues" evidence="1">
    <location>
        <begin position="63"/>
        <end position="72"/>
    </location>
</feature>
<reference evidence="2 3" key="1">
    <citation type="journal article" date="2018" name="Science">
        <title>The opium poppy genome and morphinan production.</title>
        <authorList>
            <person name="Guo L."/>
            <person name="Winzer T."/>
            <person name="Yang X."/>
            <person name="Li Y."/>
            <person name="Ning Z."/>
            <person name="He Z."/>
            <person name="Teodor R."/>
            <person name="Lu Y."/>
            <person name="Bowser T.A."/>
            <person name="Graham I.A."/>
            <person name="Ye K."/>
        </authorList>
    </citation>
    <scope>NUCLEOTIDE SEQUENCE [LARGE SCALE GENOMIC DNA]</scope>
    <source>
        <strain evidence="3">cv. HN1</strain>
        <tissue evidence="2">Leaves</tissue>
    </source>
</reference>
<evidence type="ECO:0000313" key="2">
    <source>
        <dbReference type="EMBL" id="RZC78031.1"/>
    </source>
</evidence>
<name>A0A4Y7L106_PAPSO</name>
<dbReference type="Gramene" id="RZC78031">
    <property type="protein sequence ID" value="RZC78031"/>
    <property type="gene ID" value="C5167_002216"/>
</dbReference>
<accession>A0A4Y7L106</accession>
<protein>
    <submittedName>
        <fullName evidence="2">Uncharacterized protein</fullName>
    </submittedName>
</protein>
<dbReference type="AlphaFoldDB" id="A0A4Y7L106"/>
<organism evidence="2 3">
    <name type="scientific">Papaver somniferum</name>
    <name type="common">Opium poppy</name>
    <dbReference type="NCBI Taxonomy" id="3469"/>
    <lineage>
        <taxon>Eukaryota</taxon>
        <taxon>Viridiplantae</taxon>
        <taxon>Streptophyta</taxon>
        <taxon>Embryophyta</taxon>
        <taxon>Tracheophyta</taxon>
        <taxon>Spermatophyta</taxon>
        <taxon>Magnoliopsida</taxon>
        <taxon>Ranunculales</taxon>
        <taxon>Papaveraceae</taxon>
        <taxon>Papaveroideae</taxon>
        <taxon>Papaver</taxon>
    </lineage>
</organism>
<evidence type="ECO:0000313" key="3">
    <source>
        <dbReference type="Proteomes" id="UP000316621"/>
    </source>
</evidence>